<organism evidence="2 3">
    <name type="scientific">Microbacterium testaceum</name>
    <name type="common">Aureobacterium testaceum</name>
    <name type="synonym">Brevibacterium testaceum</name>
    <dbReference type="NCBI Taxonomy" id="2033"/>
    <lineage>
        <taxon>Bacteria</taxon>
        <taxon>Bacillati</taxon>
        <taxon>Actinomycetota</taxon>
        <taxon>Actinomycetes</taxon>
        <taxon>Micrococcales</taxon>
        <taxon>Microbacteriaceae</taxon>
        <taxon>Microbacterium</taxon>
    </lineage>
</organism>
<name>A0A147ET00_MICTE</name>
<dbReference type="Gene3D" id="3.90.180.10">
    <property type="entry name" value="Medium-chain alcohol dehydrogenases, catalytic domain"/>
    <property type="match status" value="1"/>
</dbReference>
<dbReference type="Pfam" id="PF00107">
    <property type="entry name" value="ADH_zinc_N"/>
    <property type="match status" value="1"/>
</dbReference>
<dbReference type="Proteomes" id="UP000075025">
    <property type="component" value="Unassembled WGS sequence"/>
</dbReference>
<dbReference type="InterPro" id="IPR036291">
    <property type="entry name" value="NAD(P)-bd_dom_sf"/>
</dbReference>
<dbReference type="PATRIC" id="fig|2033.6.peg.1014"/>
<dbReference type="InterPro" id="IPR051397">
    <property type="entry name" value="Zn-ADH-like_protein"/>
</dbReference>
<dbReference type="PANTHER" id="PTHR43677:SF4">
    <property type="entry name" value="QUINONE OXIDOREDUCTASE-LIKE PROTEIN 2"/>
    <property type="match status" value="1"/>
</dbReference>
<comment type="caution">
    <text evidence="2">The sequence shown here is derived from an EMBL/GenBank/DDBJ whole genome shotgun (WGS) entry which is preliminary data.</text>
</comment>
<dbReference type="SUPFAM" id="SSF51735">
    <property type="entry name" value="NAD(P)-binding Rossmann-fold domains"/>
    <property type="match status" value="1"/>
</dbReference>
<dbReference type="CDD" id="cd08241">
    <property type="entry name" value="QOR1"/>
    <property type="match status" value="1"/>
</dbReference>
<evidence type="ECO:0000313" key="2">
    <source>
        <dbReference type="EMBL" id="KTR87871.1"/>
    </source>
</evidence>
<dbReference type="AlphaFoldDB" id="A0A147ET00"/>
<dbReference type="PANTHER" id="PTHR43677">
    <property type="entry name" value="SHORT-CHAIN DEHYDROGENASE/REDUCTASE"/>
    <property type="match status" value="1"/>
</dbReference>
<accession>A0A147ET00</accession>
<dbReference type="Gene3D" id="3.40.50.720">
    <property type="entry name" value="NAD(P)-binding Rossmann-like Domain"/>
    <property type="match status" value="1"/>
</dbReference>
<dbReference type="GO" id="GO:0016491">
    <property type="term" value="F:oxidoreductase activity"/>
    <property type="evidence" value="ECO:0007669"/>
    <property type="project" value="InterPro"/>
</dbReference>
<proteinExistence type="predicted"/>
<dbReference type="OrthoDB" id="4190732at2"/>
<dbReference type="Pfam" id="PF08240">
    <property type="entry name" value="ADH_N"/>
    <property type="match status" value="1"/>
</dbReference>
<evidence type="ECO:0000313" key="3">
    <source>
        <dbReference type="Proteomes" id="UP000075025"/>
    </source>
</evidence>
<dbReference type="InterPro" id="IPR013154">
    <property type="entry name" value="ADH-like_N"/>
</dbReference>
<reference evidence="2 3" key="1">
    <citation type="journal article" date="2016" name="Front. Microbiol.">
        <title>Genomic Resource of Rice Seed Associated Bacteria.</title>
        <authorList>
            <person name="Midha S."/>
            <person name="Bansal K."/>
            <person name="Sharma S."/>
            <person name="Kumar N."/>
            <person name="Patil P.P."/>
            <person name="Chaudhry V."/>
            <person name="Patil P.B."/>
        </authorList>
    </citation>
    <scope>NUCLEOTIDE SEQUENCE [LARGE SCALE GENOMIC DNA]</scope>
    <source>
        <strain evidence="2 3">NS220</strain>
    </source>
</reference>
<dbReference type="SMART" id="SM00829">
    <property type="entry name" value="PKS_ER"/>
    <property type="match status" value="1"/>
</dbReference>
<sequence length="321" mass="32997">MRALVLRALEGPAALAATTVPVPAPDDRLVHINVEAAGVSYPDLLLTRGQYQLRLEPPFVPGSEVAGVVRSAPDGSGFALGDRVMALTTSGGWAERVAVAPELVAQAPASLDPVRVAAMVMNHQTAWFALTRRAQLAPGETVVVLGAAGGVGSACVQVASRLGARVIAVVHREGAEDYVAGLGADEVVALRDGWMPRVRELTGGLGADVVADPVGGDAFDDAVRVLAPGGRLLVLGFAGGGIPSIKVNRLLLRNAAVVGAGWGEALRRDPCLFARGAEALAGFVADGMMPPVTERRALADGRDALELLERGGVLGKVVLEV</sequence>
<dbReference type="SUPFAM" id="SSF50129">
    <property type="entry name" value="GroES-like"/>
    <property type="match status" value="1"/>
</dbReference>
<dbReference type="InterPro" id="IPR011032">
    <property type="entry name" value="GroES-like_sf"/>
</dbReference>
<evidence type="ECO:0000259" key="1">
    <source>
        <dbReference type="SMART" id="SM00829"/>
    </source>
</evidence>
<dbReference type="EMBL" id="LDRT01000155">
    <property type="protein sequence ID" value="KTR87871.1"/>
    <property type="molecule type" value="Genomic_DNA"/>
</dbReference>
<protein>
    <submittedName>
        <fullName evidence="2">Alcohol dehydrogenase</fullName>
    </submittedName>
</protein>
<feature type="domain" description="Enoyl reductase (ER)" evidence="1">
    <location>
        <begin position="7"/>
        <end position="319"/>
    </location>
</feature>
<dbReference type="InterPro" id="IPR013149">
    <property type="entry name" value="ADH-like_C"/>
</dbReference>
<gene>
    <name evidence="2" type="ORF">NS220_16930</name>
</gene>
<dbReference type="InterPro" id="IPR020843">
    <property type="entry name" value="ER"/>
</dbReference>